<feature type="signal peptide" evidence="12">
    <location>
        <begin position="1"/>
        <end position="20"/>
    </location>
</feature>
<evidence type="ECO:0000256" key="1">
    <source>
        <dbReference type="ARBA" id="ARBA00003803"/>
    </source>
</evidence>
<dbReference type="AlphaFoldDB" id="A0A6V7P979"/>
<reference evidence="13" key="1">
    <citation type="submission" date="2020-07" db="EMBL/GenBank/DDBJ databases">
        <authorList>
            <person name="Lin J."/>
        </authorList>
    </citation>
    <scope>NUCLEOTIDE SEQUENCE</scope>
</reference>
<keyword evidence="11" id="KW-0793">Thylakoid</keyword>
<name>A0A6V7P979_ANACO</name>
<keyword evidence="8" id="KW-0809">Transit peptide</keyword>
<organism evidence="13">
    <name type="scientific">Ananas comosus var. bracteatus</name>
    <name type="common">red pineapple</name>
    <dbReference type="NCBI Taxonomy" id="296719"/>
    <lineage>
        <taxon>Eukaryota</taxon>
        <taxon>Viridiplantae</taxon>
        <taxon>Streptophyta</taxon>
        <taxon>Embryophyta</taxon>
        <taxon>Tracheophyta</taxon>
        <taxon>Spermatophyta</taxon>
        <taxon>Magnoliopsida</taxon>
        <taxon>Liliopsida</taxon>
        <taxon>Poales</taxon>
        <taxon>Bromeliaceae</taxon>
        <taxon>Bromelioideae</taxon>
        <taxon>Ananas</taxon>
    </lineage>
</organism>
<comment type="subunit">
    <text evidence="3">The LHC complex consists of chlorophyll a-b binding proteins.</text>
</comment>
<dbReference type="InterPro" id="IPR001344">
    <property type="entry name" value="Chloro_AB-bd_pln"/>
</dbReference>
<sequence>MHSRWAMLAVAGILIPECLERLGFIDNFSWYDAGAQQYFADPATLFLAQMALMGWAEGRRWADYVNPGCVDIEPKFPNRTNPKPDVGYPGGLWFDFMDWGRGSPEPVMVLRTKEIKNGRLAMLAFVGFWFQAIYTGEGPIENLMAHLADPGHCNIFANRMDKAFPGYEAETQAFLNLFNEGFNLAREESFAIIQDPDKGECLVSLLNRWLSRHLSTPYHLDIDKLGKFHATFDSIL</sequence>
<keyword evidence="12" id="KW-0732">Signal</keyword>
<comment type="similarity">
    <text evidence="11">Belongs to the light-harvesting chlorophyll a/b-binding (LHC) protein family.</text>
</comment>
<dbReference type="PANTHER" id="PTHR21649">
    <property type="entry name" value="CHLOROPHYLL A/B BINDING PROTEIN"/>
    <property type="match status" value="1"/>
</dbReference>
<evidence type="ECO:0000256" key="4">
    <source>
        <dbReference type="ARBA" id="ARBA00022494"/>
    </source>
</evidence>
<gene>
    <name evidence="13" type="ORF">CB5_LOCUS10592</name>
</gene>
<keyword evidence="9 11" id="KW-0157">Chromophore</keyword>
<dbReference type="GO" id="GO:0009765">
    <property type="term" value="P:photosynthesis, light harvesting"/>
    <property type="evidence" value="ECO:0007669"/>
    <property type="project" value="InterPro"/>
</dbReference>
<dbReference type="EMBL" id="LR862146">
    <property type="protein sequence ID" value="CAD1827381.1"/>
    <property type="molecule type" value="Genomic_DNA"/>
</dbReference>
<keyword evidence="7 11" id="KW-0934">Plastid</keyword>
<dbReference type="Pfam" id="PF00504">
    <property type="entry name" value="Chloroa_b-bind"/>
    <property type="match status" value="1"/>
</dbReference>
<feature type="binding site" evidence="10">
    <location>
        <position position="119"/>
    </location>
    <ligand>
        <name>chlorophyll a</name>
        <dbReference type="ChEBI" id="CHEBI:58416"/>
        <label>1</label>
    </ligand>
</feature>
<evidence type="ECO:0000256" key="2">
    <source>
        <dbReference type="ARBA" id="ARBA00004334"/>
    </source>
</evidence>
<proteinExistence type="inferred from homology"/>
<keyword evidence="5 11" id="KW-0150">Chloroplast</keyword>
<evidence type="ECO:0000256" key="9">
    <source>
        <dbReference type="ARBA" id="ARBA00022991"/>
    </source>
</evidence>
<evidence type="ECO:0000256" key="5">
    <source>
        <dbReference type="ARBA" id="ARBA00022528"/>
    </source>
</evidence>
<dbReference type="GO" id="GO:0016168">
    <property type="term" value="F:chlorophyll binding"/>
    <property type="evidence" value="ECO:0007669"/>
    <property type="project" value="UniProtKB-KW"/>
</dbReference>
<evidence type="ECO:0000256" key="7">
    <source>
        <dbReference type="ARBA" id="ARBA00022640"/>
    </source>
</evidence>
<evidence type="ECO:0000256" key="3">
    <source>
        <dbReference type="ARBA" id="ARBA00011769"/>
    </source>
</evidence>
<feature type="binding site" evidence="10">
    <location>
        <position position="36"/>
    </location>
    <ligand>
        <name>chlorophyll a</name>
        <dbReference type="ChEBI" id="CHEBI:58416"/>
        <label>1</label>
    </ligand>
</feature>
<feature type="binding site" evidence="10">
    <location>
        <position position="146"/>
    </location>
    <ligand>
        <name>chlorophyll a</name>
        <dbReference type="ChEBI" id="CHEBI:58416"/>
        <label>1</label>
    </ligand>
</feature>
<comment type="subcellular location">
    <subcellularLocation>
        <location evidence="2 11">Plastid</location>
        <location evidence="2 11">Chloroplast thylakoid membrane</location>
    </subcellularLocation>
</comment>
<evidence type="ECO:0000256" key="10">
    <source>
        <dbReference type="PIRSR" id="PIRSR601344-1"/>
    </source>
</evidence>
<evidence type="ECO:0000256" key="8">
    <source>
        <dbReference type="ARBA" id="ARBA00022946"/>
    </source>
</evidence>
<keyword evidence="11" id="KW-0604">Photosystem II</keyword>
<dbReference type="Gene3D" id="1.10.3460.10">
    <property type="entry name" value="Chlorophyll a/b binding protein domain"/>
    <property type="match status" value="1"/>
</dbReference>
<feature type="binding site" evidence="10">
    <location>
        <position position="131"/>
    </location>
    <ligand>
        <name>chlorophyll a</name>
        <dbReference type="ChEBI" id="CHEBI:58416"/>
        <label>1</label>
    </ligand>
</feature>
<feature type="binding site" evidence="10">
    <location>
        <position position="114"/>
    </location>
    <ligand>
        <name>chlorophyll a</name>
        <dbReference type="ChEBI" id="CHEBI:58416"/>
        <label>1</label>
    </ligand>
</feature>
<keyword evidence="4 10" id="KW-0148">Chlorophyll</keyword>
<evidence type="ECO:0000313" key="13">
    <source>
        <dbReference type="EMBL" id="CAD1827381.1"/>
    </source>
</evidence>
<accession>A0A6V7P979</accession>
<keyword evidence="6 11" id="KW-0602">Photosynthesis</keyword>
<dbReference type="GO" id="GO:0009522">
    <property type="term" value="C:photosystem I"/>
    <property type="evidence" value="ECO:0007669"/>
    <property type="project" value="UniProtKB-KW"/>
</dbReference>
<feature type="binding site" evidence="10">
    <location>
        <position position="117"/>
    </location>
    <ligand>
        <name>chlorophyll a</name>
        <dbReference type="ChEBI" id="CHEBI:58416"/>
        <label>1</label>
    </ligand>
</feature>
<feature type="binding site" description="axial binding residue" evidence="10">
    <location>
        <position position="4"/>
    </location>
    <ligand>
        <name>chlorophyll b</name>
        <dbReference type="ChEBI" id="CHEBI:61721"/>
        <label>1</label>
    </ligand>
    <ligandPart>
        <name>Mg</name>
        <dbReference type="ChEBI" id="CHEBI:25107"/>
    </ligandPart>
</feature>
<comment type="function">
    <text evidence="1 11">The light-harvesting complex (LHC) functions as a light receptor, it captures and delivers excitation energy to photosystems with which it is closely associated.</text>
</comment>
<dbReference type="GO" id="GO:0009523">
    <property type="term" value="C:photosystem II"/>
    <property type="evidence" value="ECO:0007669"/>
    <property type="project" value="UniProtKB-KW"/>
</dbReference>
<dbReference type="SUPFAM" id="SSF103511">
    <property type="entry name" value="Chlorophyll a-b binding protein"/>
    <property type="match status" value="1"/>
</dbReference>
<dbReference type="InterPro" id="IPR022796">
    <property type="entry name" value="Chloroa_b-bind"/>
</dbReference>
<evidence type="ECO:0000256" key="6">
    <source>
        <dbReference type="ARBA" id="ARBA00022531"/>
    </source>
</evidence>
<keyword evidence="11" id="KW-0603">Photosystem I</keyword>
<protein>
    <recommendedName>
        <fullName evidence="11">Chlorophyll a-b binding protein, chloroplastic</fullName>
    </recommendedName>
</protein>
<feature type="binding site" evidence="10">
    <location>
        <position position="2"/>
    </location>
    <ligand>
        <name>chlorophyll a</name>
        <dbReference type="ChEBI" id="CHEBI:58416"/>
        <label>1</label>
    </ligand>
</feature>
<feature type="binding site" evidence="10">
    <location>
        <position position="113"/>
    </location>
    <ligand>
        <name>chlorophyll a</name>
        <dbReference type="ChEBI" id="CHEBI:58416"/>
        <label>1</label>
    </ligand>
</feature>
<evidence type="ECO:0000256" key="12">
    <source>
        <dbReference type="SAM" id="SignalP"/>
    </source>
</evidence>
<feature type="chain" id="PRO_5027994790" description="Chlorophyll a-b binding protein, chloroplastic" evidence="12">
    <location>
        <begin position="21"/>
        <end position="236"/>
    </location>
</feature>
<evidence type="ECO:0000256" key="11">
    <source>
        <dbReference type="RuleBase" id="RU363080"/>
    </source>
</evidence>
<dbReference type="GO" id="GO:0009535">
    <property type="term" value="C:chloroplast thylakoid membrane"/>
    <property type="evidence" value="ECO:0007669"/>
    <property type="project" value="UniProtKB-SubCell"/>
</dbReference>